<dbReference type="InterPro" id="IPR017900">
    <property type="entry name" value="4Fe4S_Fe_S_CS"/>
</dbReference>
<feature type="domain" description="4Fe-4S ferredoxin-type" evidence="6">
    <location>
        <begin position="195"/>
        <end position="225"/>
    </location>
</feature>
<dbReference type="AlphaFoldDB" id="C7N719"/>
<keyword evidence="4" id="KW-0408">Iron</keyword>
<evidence type="ECO:0000256" key="3">
    <source>
        <dbReference type="ARBA" id="ARBA00022723"/>
    </source>
</evidence>
<dbReference type="InterPro" id="IPR050157">
    <property type="entry name" value="PSI_iron-sulfur_center"/>
</dbReference>
<evidence type="ECO:0000259" key="6">
    <source>
        <dbReference type="PROSITE" id="PS51379"/>
    </source>
</evidence>
<dbReference type="HOGENOM" id="CLU_077329_0_1_11"/>
<dbReference type="PANTHER" id="PTHR24960:SF79">
    <property type="entry name" value="PHOTOSYSTEM I IRON-SULFUR CENTER"/>
    <property type="match status" value="1"/>
</dbReference>
<dbReference type="GO" id="GO:0051539">
    <property type="term" value="F:4 iron, 4 sulfur cluster binding"/>
    <property type="evidence" value="ECO:0007669"/>
    <property type="project" value="UniProtKB-KW"/>
</dbReference>
<evidence type="ECO:0000313" key="7">
    <source>
        <dbReference type="EMBL" id="ACV22704.1"/>
    </source>
</evidence>
<dbReference type="RefSeq" id="WP_012798806.1">
    <property type="nucleotide sequence ID" value="NC_013165.1"/>
</dbReference>
<dbReference type="Gene3D" id="3.30.70.20">
    <property type="match status" value="1"/>
</dbReference>
<dbReference type="InterPro" id="IPR017896">
    <property type="entry name" value="4Fe4S_Fe-S-bd"/>
</dbReference>
<evidence type="ECO:0000313" key="8">
    <source>
        <dbReference type="Proteomes" id="UP000002026"/>
    </source>
</evidence>
<comment type="cofactor">
    <cofactor evidence="1">
        <name>[4Fe-4S] cluster</name>
        <dbReference type="ChEBI" id="CHEBI:49883"/>
    </cofactor>
</comment>
<evidence type="ECO:0000256" key="5">
    <source>
        <dbReference type="ARBA" id="ARBA00023014"/>
    </source>
</evidence>
<dbReference type="Pfam" id="PF13187">
    <property type="entry name" value="Fer4_9"/>
    <property type="match status" value="1"/>
</dbReference>
<keyword evidence="8" id="KW-1185">Reference proteome</keyword>
<dbReference type="PANTHER" id="PTHR24960">
    <property type="entry name" value="PHOTOSYSTEM I IRON-SULFUR CENTER-RELATED"/>
    <property type="match status" value="1"/>
</dbReference>
<proteinExistence type="predicted"/>
<keyword evidence="2" id="KW-0004">4Fe-4S</keyword>
<name>C7N719_SLAHD</name>
<evidence type="ECO:0000256" key="2">
    <source>
        <dbReference type="ARBA" id="ARBA00022485"/>
    </source>
</evidence>
<gene>
    <name evidence="7" type="ordered locus">Shel_16850</name>
</gene>
<dbReference type="PROSITE" id="PS51379">
    <property type="entry name" value="4FE4S_FER_2"/>
    <property type="match status" value="2"/>
</dbReference>
<feature type="domain" description="4Fe-4S ferredoxin-type" evidence="6">
    <location>
        <begin position="54"/>
        <end position="85"/>
    </location>
</feature>
<dbReference type="PROSITE" id="PS00198">
    <property type="entry name" value="4FE4S_FER_1"/>
    <property type="match status" value="1"/>
</dbReference>
<sequence>MAASDAGMVREDEVHGSAGVDRRTLLIGAGSTAVLLGVGGLRYVGSVPQVRPPGGQDEDHLIAACIRCNRCVEACPMQVIVPSRIEYGILGMRTPRLEFSENPPGDMDGIAFCDFCAEANDGVPLCVQVCPTEALKVPEGEVVEDTILGVAELDKDLCMAYRSGFCAFCHDACIEARGEEAAAIYYVGSEDGTSMLPVVDAERCNGCGACESVCVSIQDGSVVNAKERAIVVRSLEYLEVAE</sequence>
<dbReference type="Proteomes" id="UP000002026">
    <property type="component" value="Chromosome"/>
</dbReference>
<dbReference type="CDD" id="cd16373">
    <property type="entry name" value="DMSOR_beta_like"/>
    <property type="match status" value="1"/>
</dbReference>
<organism evidence="7 8">
    <name type="scientific">Slackia heliotrinireducens (strain ATCC 29202 / DSM 20476 / NCTC 11029 / RHS 1)</name>
    <name type="common">Peptococcus heliotrinreducens</name>
    <dbReference type="NCBI Taxonomy" id="471855"/>
    <lineage>
        <taxon>Bacteria</taxon>
        <taxon>Bacillati</taxon>
        <taxon>Actinomycetota</taxon>
        <taxon>Coriobacteriia</taxon>
        <taxon>Eggerthellales</taxon>
        <taxon>Eggerthellaceae</taxon>
        <taxon>Slackia</taxon>
    </lineage>
</organism>
<reference evidence="7 8" key="1">
    <citation type="journal article" date="2009" name="Stand. Genomic Sci.">
        <title>Complete genome sequence of Slackia heliotrinireducens type strain (RHS 1).</title>
        <authorList>
            <person name="Pukall R."/>
            <person name="Lapidus A."/>
            <person name="Nolan M."/>
            <person name="Copeland A."/>
            <person name="Glavina Del Rio T."/>
            <person name="Lucas S."/>
            <person name="Chen F."/>
            <person name="Tice H."/>
            <person name="Cheng J.F."/>
            <person name="Chertkov O."/>
            <person name="Bruce D."/>
            <person name="Goodwin L."/>
            <person name="Kuske C."/>
            <person name="Brettin T."/>
            <person name="Detter J.C."/>
            <person name="Han C."/>
            <person name="Pitluck S."/>
            <person name="Pati A."/>
            <person name="Mavrommatis K."/>
            <person name="Ivanova N."/>
            <person name="Ovchinnikova G."/>
            <person name="Chen A."/>
            <person name="Palaniappan K."/>
            <person name="Schneider S."/>
            <person name="Rohde M."/>
            <person name="Chain P."/>
            <person name="D'haeseleer P."/>
            <person name="Goker M."/>
            <person name="Bristow J."/>
            <person name="Eisen J.A."/>
            <person name="Markowitz V."/>
            <person name="Kyrpides N.C."/>
            <person name="Klenk H.P."/>
            <person name="Hugenholtz P."/>
        </authorList>
    </citation>
    <scope>NUCLEOTIDE SEQUENCE [LARGE SCALE GENOMIC DNA]</scope>
    <source>
        <strain evidence="8">ATCC 29202 / DSM 20476 / NCTC 11029 / RHS 1</strain>
    </source>
</reference>
<keyword evidence="5" id="KW-0411">Iron-sulfur</keyword>
<dbReference type="eggNOG" id="COG0437">
    <property type="taxonomic scope" value="Bacteria"/>
</dbReference>
<dbReference type="STRING" id="471855.Shel_16850"/>
<evidence type="ECO:0000256" key="1">
    <source>
        <dbReference type="ARBA" id="ARBA00001966"/>
    </source>
</evidence>
<dbReference type="EMBL" id="CP001684">
    <property type="protein sequence ID" value="ACV22704.1"/>
    <property type="molecule type" value="Genomic_DNA"/>
</dbReference>
<dbReference type="Pfam" id="PF12797">
    <property type="entry name" value="Fer4_2"/>
    <property type="match status" value="1"/>
</dbReference>
<dbReference type="SUPFAM" id="SSF54862">
    <property type="entry name" value="4Fe-4S ferredoxins"/>
    <property type="match status" value="1"/>
</dbReference>
<protein>
    <submittedName>
        <fullName evidence="7">4Fe-4S protein</fullName>
    </submittedName>
</protein>
<dbReference type="KEGG" id="shi:Shel_16850"/>
<dbReference type="GO" id="GO:0046872">
    <property type="term" value="F:metal ion binding"/>
    <property type="evidence" value="ECO:0007669"/>
    <property type="project" value="UniProtKB-KW"/>
</dbReference>
<evidence type="ECO:0000256" key="4">
    <source>
        <dbReference type="ARBA" id="ARBA00023004"/>
    </source>
</evidence>
<keyword evidence="3" id="KW-0479">Metal-binding</keyword>
<accession>C7N719</accession>